<gene>
    <name evidence="2" type="ORF">PCOR1329_LOCUS10412</name>
</gene>
<feature type="domain" description="Tyrosine-protein kinase ephrin type A/B receptor-like" evidence="1">
    <location>
        <begin position="440"/>
        <end position="477"/>
    </location>
</feature>
<accession>A0ABN9QIA7</accession>
<evidence type="ECO:0000313" key="3">
    <source>
        <dbReference type="Proteomes" id="UP001189429"/>
    </source>
</evidence>
<organism evidence="2 3">
    <name type="scientific">Prorocentrum cordatum</name>
    <dbReference type="NCBI Taxonomy" id="2364126"/>
    <lineage>
        <taxon>Eukaryota</taxon>
        <taxon>Sar</taxon>
        <taxon>Alveolata</taxon>
        <taxon>Dinophyceae</taxon>
        <taxon>Prorocentrales</taxon>
        <taxon>Prorocentraceae</taxon>
        <taxon>Prorocentrum</taxon>
    </lineage>
</organism>
<name>A0ABN9QIA7_9DINO</name>
<dbReference type="EMBL" id="CAUYUJ010002951">
    <property type="protein sequence ID" value="CAK0803116.1"/>
    <property type="molecule type" value="Genomic_DNA"/>
</dbReference>
<dbReference type="InterPro" id="IPR011641">
    <property type="entry name" value="Tyr-kin_ephrin_A/B_rcpt-like"/>
</dbReference>
<feature type="non-terminal residue" evidence="2">
    <location>
        <position position="1"/>
    </location>
</feature>
<dbReference type="SMART" id="SM01411">
    <property type="entry name" value="Ephrin_rec_like"/>
    <property type="match status" value="1"/>
</dbReference>
<keyword evidence="3" id="KW-1185">Reference proteome</keyword>
<feature type="non-terminal residue" evidence="2">
    <location>
        <position position="490"/>
    </location>
</feature>
<dbReference type="Gene3D" id="2.10.50.10">
    <property type="entry name" value="Tumor Necrosis Factor Receptor, subunit A, domain 2"/>
    <property type="match status" value="1"/>
</dbReference>
<evidence type="ECO:0000313" key="2">
    <source>
        <dbReference type="EMBL" id="CAK0803116.1"/>
    </source>
</evidence>
<sequence length="490" mass="52992">VLMVPNAPMHKMSILEVHLSHVPDVSSGNVLIPNSASLTAEGGYLNPAFYVNIVVKKRGNPDSDNLCDNLAFKVSSTGWLVGTCNLFAAPLQDVIVTLRVKDYWSGQWLTNDDTMVENRVFYRQPLFTGLYDELGLSSGSTSIEDFQGVPANAIDLGCVLNRSTPQLLLLGSDLPDRSSLEMNGAILSDYYVSIELDGTDMGSFCKAISWNGETNLTCELARCINVSVLPRMPDLRMYLGDLRSATPATEKFASPRPEIYSFGPSFIEDVGVRNLWFEGRHFGEPECKGAGLHPDGTQLLGDVAITVGEYAVPCHVTLHNNTRVECTIDEPVMADRDLSQQISSVTGLYPPRRTAYQPVTFRLGCCLPMSNGDDSLLGDDAHAGTRIVSTDGVPLSVVEYLVLLKDCPSGQVRDPSDPVACVKCEPGRFVTDDEIEAPLRCMPCARGRYQGGSGASSCAQCPANTDSPEGSVSVLACTCLPGYFSEYLNG</sequence>
<protein>
    <recommendedName>
        <fullName evidence="1">Tyrosine-protein kinase ephrin type A/B receptor-like domain-containing protein</fullName>
    </recommendedName>
</protein>
<comment type="caution">
    <text evidence="2">The sequence shown here is derived from an EMBL/GenBank/DDBJ whole genome shotgun (WGS) entry which is preliminary data.</text>
</comment>
<reference evidence="2" key="1">
    <citation type="submission" date="2023-10" db="EMBL/GenBank/DDBJ databases">
        <authorList>
            <person name="Chen Y."/>
            <person name="Shah S."/>
            <person name="Dougan E. K."/>
            <person name="Thang M."/>
            <person name="Chan C."/>
        </authorList>
    </citation>
    <scope>NUCLEOTIDE SEQUENCE [LARGE SCALE GENOMIC DNA]</scope>
</reference>
<proteinExistence type="predicted"/>
<dbReference type="Pfam" id="PF07699">
    <property type="entry name" value="Ephrin_rec_like"/>
    <property type="match status" value="1"/>
</dbReference>
<dbReference type="Proteomes" id="UP001189429">
    <property type="component" value="Unassembled WGS sequence"/>
</dbReference>
<evidence type="ECO:0000259" key="1">
    <source>
        <dbReference type="Pfam" id="PF07699"/>
    </source>
</evidence>
<dbReference type="SUPFAM" id="SSF57184">
    <property type="entry name" value="Growth factor receptor domain"/>
    <property type="match status" value="1"/>
</dbReference>
<dbReference type="InterPro" id="IPR009030">
    <property type="entry name" value="Growth_fac_rcpt_cys_sf"/>
</dbReference>